<keyword evidence="9" id="KW-1185">Reference proteome</keyword>
<reference evidence="8 9" key="1">
    <citation type="submission" date="2022-04" db="EMBL/GenBank/DDBJ databases">
        <title>Chromosome-level reference genomes for two strains of Caenorhabditis briggsae: an improved platform for comparative genomics.</title>
        <authorList>
            <person name="Stevens L."/>
            <person name="Andersen E."/>
        </authorList>
    </citation>
    <scope>NUCLEOTIDE SEQUENCE [LARGE SCALE GENOMIC DNA]</scope>
    <source>
        <strain evidence="8">VX34</strain>
        <tissue evidence="8">Whole-organism</tissue>
    </source>
</reference>
<evidence type="ECO:0000313" key="9">
    <source>
        <dbReference type="Proteomes" id="UP000829354"/>
    </source>
</evidence>
<comment type="subcellular location">
    <subcellularLocation>
        <location evidence="1">Membrane</location>
        <topology evidence="1">Single-pass membrane protein</topology>
    </subcellularLocation>
</comment>
<dbReference type="PANTHER" id="PTHR21645:SF16">
    <property type="entry name" value="GLYCOSYLTRANSFERASE FAMILY 92 PROTEIN"/>
    <property type="match status" value="1"/>
</dbReference>
<evidence type="ECO:0000256" key="6">
    <source>
        <dbReference type="ARBA" id="ARBA00022989"/>
    </source>
</evidence>
<proteinExistence type="inferred from homology"/>
<accession>A0AAE9F0R7</accession>
<keyword evidence="3" id="KW-0328">Glycosyltransferase</keyword>
<dbReference type="EMBL" id="CP092624">
    <property type="protein sequence ID" value="UMM33597.1"/>
    <property type="molecule type" value="Genomic_DNA"/>
</dbReference>
<dbReference type="Pfam" id="PF01697">
    <property type="entry name" value="Glyco_transf_92"/>
    <property type="match status" value="1"/>
</dbReference>
<evidence type="ECO:0000256" key="7">
    <source>
        <dbReference type="ARBA" id="ARBA00023136"/>
    </source>
</evidence>
<comment type="similarity">
    <text evidence="2">Belongs to the glycosyltransferase 92 family.</text>
</comment>
<sequence length="781" mass="90050">MSLHDPKTGRPQKISKLLDFVSQRKIQFSAKEQQETAAFMTRPKIEKLIITGVLSNWSEEKSTIRVELDSLTIWLTGKENLTKIDKGWEGELFEELSEIRQENRFEILNNFLKSVSHDGCIQADTVEVVGATFAPPEAFIPNCENLKLADVQQECLLEWITSSLQIRREFKNFDVDCWSVEVPIRPFIQGLKVSKHLKIRCETGMTDEELEGIEAMDLTISSDQITPAAAKIRLLKFLKFGKRHEKLEIRTVHPQFFDAQRDLFSDSWIVKKIPQDYEEGGEFIGKIFSGFENIHGIQDNREFSCDYYGDSMRIFCAVVEKSKTSLTFLGKNAIAIVTTMNKRTASKITNYKINLIGTNKTMQMTQEATLTTEHALNDRCDYSLITAQTNLVERMEKLEIEADGVVMEVPFRKTKYSAPKPVVFCVSPQFAAEQWQTFLVQIHISKRYGAYLQLYIVSMVESYYKLIKEYEKLGLVSIEPWLTIKFPVTDGPYLEPNRNVELRNQAAAHTDCLLMYKEAVSFVGILDMDDILIPTNANSYYEEFEREYGGSWEISALHYDKFDYRTIKTGDLNTQTISSMVKNARRLKTKDAGKSFLRPERFNSTWSHYSRNSDHKPIYLTAGQNPIYWYKKLVTTNGIFHLKKMDYIDSKKIPGGALPVNPGDNITELITEKHLKEIDEDLKEMLLHPDISNLASTLPQSDFYMDIVFSCYNESFYHIRDTKWLYNDITCVNAFDCELPQREDMPCVHSDATYHSGPSMFPITFHYATDSFFSRDIGCYQ</sequence>
<keyword evidence="7" id="KW-0472">Membrane</keyword>
<gene>
    <name evidence="8" type="ORF">L5515_007015</name>
</gene>
<evidence type="ECO:0000256" key="5">
    <source>
        <dbReference type="ARBA" id="ARBA00022692"/>
    </source>
</evidence>
<dbReference type="PANTHER" id="PTHR21645">
    <property type="entry name" value="GLYCOSYLTRANSFERASE FAMILY 92 PROTEIN"/>
    <property type="match status" value="1"/>
</dbReference>
<dbReference type="AlphaFoldDB" id="A0AAE9F0R7"/>
<evidence type="ECO:0000256" key="4">
    <source>
        <dbReference type="ARBA" id="ARBA00022679"/>
    </source>
</evidence>
<dbReference type="InterPro" id="IPR052012">
    <property type="entry name" value="GTase_92"/>
</dbReference>
<dbReference type="GO" id="GO:0016757">
    <property type="term" value="F:glycosyltransferase activity"/>
    <property type="evidence" value="ECO:0007669"/>
    <property type="project" value="UniProtKB-KW"/>
</dbReference>
<dbReference type="InterPro" id="IPR008166">
    <property type="entry name" value="Glyco_transf_92"/>
</dbReference>
<dbReference type="GO" id="GO:0016020">
    <property type="term" value="C:membrane"/>
    <property type="evidence" value="ECO:0007669"/>
    <property type="project" value="UniProtKB-SubCell"/>
</dbReference>
<evidence type="ECO:0008006" key="10">
    <source>
        <dbReference type="Google" id="ProtNLM"/>
    </source>
</evidence>
<evidence type="ECO:0000256" key="1">
    <source>
        <dbReference type="ARBA" id="ARBA00004167"/>
    </source>
</evidence>
<evidence type="ECO:0000256" key="3">
    <source>
        <dbReference type="ARBA" id="ARBA00022676"/>
    </source>
</evidence>
<evidence type="ECO:0000313" key="8">
    <source>
        <dbReference type="EMBL" id="UMM33597.1"/>
    </source>
</evidence>
<dbReference type="Proteomes" id="UP000829354">
    <property type="component" value="Chromosome V"/>
</dbReference>
<protein>
    <recommendedName>
        <fullName evidence="10">Glycosyltransferase family 92 protein</fullName>
    </recommendedName>
</protein>
<evidence type="ECO:0000256" key="2">
    <source>
        <dbReference type="ARBA" id="ARBA00007647"/>
    </source>
</evidence>
<name>A0AAE9F0R7_CAEBR</name>
<organism evidence="8 9">
    <name type="scientific">Caenorhabditis briggsae</name>
    <dbReference type="NCBI Taxonomy" id="6238"/>
    <lineage>
        <taxon>Eukaryota</taxon>
        <taxon>Metazoa</taxon>
        <taxon>Ecdysozoa</taxon>
        <taxon>Nematoda</taxon>
        <taxon>Chromadorea</taxon>
        <taxon>Rhabditida</taxon>
        <taxon>Rhabditina</taxon>
        <taxon>Rhabditomorpha</taxon>
        <taxon>Rhabditoidea</taxon>
        <taxon>Rhabditidae</taxon>
        <taxon>Peloderinae</taxon>
        <taxon>Caenorhabditis</taxon>
    </lineage>
</organism>
<keyword evidence="6" id="KW-1133">Transmembrane helix</keyword>
<keyword evidence="5" id="KW-0812">Transmembrane</keyword>
<keyword evidence="4" id="KW-0808">Transferase</keyword>